<dbReference type="GO" id="GO:0007015">
    <property type="term" value="P:actin filament organization"/>
    <property type="evidence" value="ECO:0007669"/>
    <property type="project" value="TreeGrafter"/>
</dbReference>
<keyword evidence="4 9" id="KW-0067">ATP-binding</keyword>
<dbReference type="GO" id="GO:0000146">
    <property type="term" value="F:microfilament motor activity"/>
    <property type="evidence" value="ECO:0007669"/>
    <property type="project" value="TreeGrafter"/>
</dbReference>
<accession>A0A9P6WB27</accession>
<evidence type="ECO:0000256" key="4">
    <source>
        <dbReference type="ARBA" id="ARBA00022840"/>
    </source>
</evidence>
<dbReference type="Gene3D" id="1.20.120.720">
    <property type="entry name" value="Myosin VI head, motor domain, U50 subdomain"/>
    <property type="match status" value="1"/>
</dbReference>
<evidence type="ECO:0000256" key="8">
    <source>
        <dbReference type="ARBA" id="ARBA00023203"/>
    </source>
</evidence>
<dbReference type="Proteomes" id="UP000750334">
    <property type="component" value="Unassembled WGS sequence"/>
</dbReference>
<evidence type="ECO:0000256" key="9">
    <source>
        <dbReference type="PROSITE-ProRule" id="PRU00782"/>
    </source>
</evidence>
<dbReference type="Gene3D" id="1.20.5.4820">
    <property type="match status" value="1"/>
</dbReference>
<organism evidence="15 16">
    <name type="scientific">Maudiozyma exigua</name>
    <name type="common">Yeast</name>
    <name type="synonym">Kazachstania exigua</name>
    <dbReference type="NCBI Taxonomy" id="34358"/>
    <lineage>
        <taxon>Eukaryota</taxon>
        <taxon>Fungi</taxon>
        <taxon>Dikarya</taxon>
        <taxon>Ascomycota</taxon>
        <taxon>Saccharomycotina</taxon>
        <taxon>Saccharomycetes</taxon>
        <taxon>Saccharomycetales</taxon>
        <taxon>Saccharomycetaceae</taxon>
        <taxon>Maudiozyma</taxon>
    </lineage>
</organism>
<dbReference type="SMART" id="SM01132">
    <property type="entry name" value="DIL"/>
    <property type="match status" value="1"/>
</dbReference>
<dbReference type="InterPro" id="IPR000048">
    <property type="entry name" value="IQ_motif_EF-hand-BS"/>
</dbReference>
<dbReference type="Gene3D" id="1.20.5.190">
    <property type="match status" value="1"/>
</dbReference>
<keyword evidence="7 9" id="KW-0505">Motor protein</keyword>
<dbReference type="GO" id="GO:0051015">
    <property type="term" value="F:actin filament binding"/>
    <property type="evidence" value="ECO:0007669"/>
    <property type="project" value="TreeGrafter"/>
</dbReference>
<dbReference type="Pfam" id="PF00063">
    <property type="entry name" value="Myosin_head"/>
    <property type="match status" value="1"/>
</dbReference>
<feature type="coiled-coil region" evidence="10">
    <location>
        <begin position="626"/>
        <end position="653"/>
    </location>
</feature>
<keyword evidence="5 10" id="KW-0175">Coiled coil</keyword>
<feature type="compositionally biased region" description="Polar residues" evidence="11">
    <location>
        <begin position="2189"/>
        <end position="2204"/>
    </location>
</feature>
<dbReference type="Pfam" id="PF00612">
    <property type="entry name" value="IQ"/>
    <property type="match status" value="1"/>
</dbReference>
<dbReference type="Gene3D" id="1.20.58.530">
    <property type="match status" value="1"/>
</dbReference>
<feature type="coiled-coil region" evidence="10">
    <location>
        <begin position="1012"/>
        <end position="1039"/>
    </location>
</feature>
<dbReference type="GO" id="GO:0005524">
    <property type="term" value="F:ATP binding"/>
    <property type="evidence" value="ECO:0007669"/>
    <property type="project" value="UniProtKB-UniRule"/>
</dbReference>
<evidence type="ECO:0000256" key="1">
    <source>
        <dbReference type="ARBA" id="ARBA00008314"/>
    </source>
</evidence>
<evidence type="ECO:0000256" key="7">
    <source>
        <dbReference type="ARBA" id="ARBA00023175"/>
    </source>
</evidence>
<dbReference type="PROSITE" id="PS51456">
    <property type="entry name" value="MYOSIN_MOTOR"/>
    <property type="match status" value="1"/>
</dbReference>
<dbReference type="InterPro" id="IPR036961">
    <property type="entry name" value="Kinesin_motor_dom_sf"/>
</dbReference>
<feature type="region of interest" description="Disordered" evidence="11">
    <location>
        <begin position="2154"/>
        <end position="2234"/>
    </location>
</feature>
<dbReference type="PROSITE" id="PS51844">
    <property type="entry name" value="SH3_LIKE"/>
    <property type="match status" value="1"/>
</dbReference>
<evidence type="ECO:0000259" key="13">
    <source>
        <dbReference type="PROSITE" id="PS51456"/>
    </source>
</evidence>
<feature type="region of interest" description="Disordered" evidence="11">
    <location>
        <begin position="1992"/>
        <end position="2059"/>
    </location>
</feature>
<dbReference type="Gene3D" id="3.40.850.10">
    <property type="entry name" value="Kinesin motor domain"/>
    <property type="match status" value="1"/>
</dbReference>
<keyword evidence="16" id="KW-1185">Reference proteome</keyword>
<dbReference type="PRINTS" id="PR00193">
    <property type="entry name" value="MYOSINHEAVY"/>
</dbReference>
<reference evidence="15 16" key="1">
    <citation type="submission" date="2020-11" db="EMBL/GenBank/DDBJ databases">
        <title>Kefir isolates.</title>
        <authorList>
            <person name="Marcisauskas S."/>
            <person name="Kim Y."/>
            <person name="Blasche S."/>
        </authorList>
    </citation>
    <scope>NUCLEOTIDE SEQUENCE [LARGE SCALE GENOMIC DNA]</scope>
    <source>
        <strain evidence="15 16">OG2</strain>
    </source>
</reference>
<dbReference type="InterPro" id="IPR036103">
    <property type="entry name" value="MYSc_Myo5"/>
</dbReference>
<dbReference type="InterPro" id="IPR002710">
    <property type="entry name" value="Dilute_dom"/>
</dbReference>
<dbReference type="Pfam" id="PF01843">
    <property type="entry name" value="DIL"/>
    <property type="match status" value="1"/>
</dbReference>
<comment type="similarity">
    <text evidence="1 9">Belongs to the TRAFAC class myosin-kinesin ATPase superfamily. Myosin family.</text>
</comment>
<dbReference type="PROSITE" id="PS50096">
    <property type="entry name" value="IQ"/>
    <property type="match status" value="2"/>
</dbReference>
<feature type="compositionally biased region" description="Polar residues" evidence="11">
    <location>
        <begin position="2001"/>
        <end position="2012"/>
    </location>
</feature>
<dbReference type="GO" id="GO:0005737">
    <property type="term" value="C:cytoplasm"/>
    <property type="evidence" value="ECO:0007669"/>
    <property type="project" value="TreeGrafter"/>
</dbReference>
<dbReference type="PANTHER" id="PTHR13140">
    <property type="entry name" value="MYOSIN"/>
    <property type="match status" value="1"/>
</dbReference>
<evidence type="ECO:0000256" key="6">
    <source>
        <dbReference type="ARBA" id="ARBA00023123"/>
    </source>
</evidence>
<evidence type="ECO:0000256" key="3">
    <source>
        <dbReference type="ARBA" id="ARBA00022741"/>
    </source>
</evidence>
<feature type="binding site" evidence="9">
    <location>
        <begin position="183"/>
        <end position="190"/>
    </location>
    <ligand>
        <name>ATP</name>
        <dbReference type="ChEBI" id="CHEBI:30616"/>
    </ligand>
</feature>
<dbReference type="InterPro" id="IPR004009">
    <property type="entry name" value="SH3_Myosin"/>
</dbReference>
<gene>
    <name evidence="15" type="primary">MYO2_2</name>
    <name evidence="15" type="ORF">C6P45_005107</name>
</gene>
<evidence type="ECO:0000256" key="5">
    <source>
        <dbReference type="ARBA" id="ARBA00023054"/>
    </source>
</evidence>
<dbReference type="PANTHER" id="PTHR13140:SF706">
    <property type="entry name" value="DILUTE CLASS UNCONVENTIONAL MYOSIN, ISOFORM C"/>
    <property type="match status" value="1"/>
</dbReference>
<feature type="domain" description="Dilute" evidence="12">
    <location>
        <begin position="1152"/>
        <end position="1435"/>
    </location>
</feature>
<dbReference type="EMBL" id="PUHR01000081">
    <property type="protein sequence ID" value="KAG0668056.1"/>
    <property type="molecule type" value="Genomic_DNA"/>
</dbReference>
<evidence type="ECO:0000256" key="2">
    <source>
        <dbReference type="ARBA" id="ARBA00022737"/>
    </source>
</evidence>
<dbReference type="GO" id="GO:0016459">
    <property type="term" value="C:myosin complex"/>
    <property type="evidence" value="ECO:0007669"/>
    <property type="project" value="UniProtKB-KW"/>
</dbReference>
<evidence type="ECO:0000256" key="11">
    <source>
        <dbReference type="SAM" id="MobiDB-lite"/>
    </source>
</evidence>
<sequence length="2373" mass="272054">MSFEVGTRCWYPSKEHGWVAAEVANVSQLDGLYHMKLKLDDTEEIVEIDTKYSSTELEKLSSIASISTDNDSRIPEDLPVLRNPSILENTQDLTALSYLNEPAVLHAIKSRYNEKKIYTYSGIVLIANNPFDKTDDLYSPEMISKYATSKQRQDLEPHIFAIAGEAYTRMITDKINQTIVVSGESGAGKTVSAKYIMRYFASLEPQMAHDGSVKEQSRMTEIEEKILATNPILEAFGNAKTTRNDNSSRFGKYLEIMFSEQSKIVGARIRTYLLERSRLVFQPESERNYHIFYQLMMGLDSETKSKWQLNDVNDFHYMNQGSSTENGFKINGIDDFEEFNRTKDALLKIGISEEMQNDIFQILAALLHIGNIEITKTRNDASLSYDEKNLLVATELLGIDNVGFAKWIVKKQINTRSEKIISNLNFAQAMVTKDSIAKFIYSALFDMIVDKLNETLMTDNDPTTQDQVKSFIGVLDIYGFEHFERNSFEQFCINYANEKLQQEFNQHVFKLEQEEYVNEKIEWSFIEFNDNQPCIDLIENKLGILSLLDEESRLPAGSDETWAEKLYQCLDKPPTNAVFNKPRFGQTKFVVRHYANDVTYDVEGFIEKNRDTVSDGQFEVLKATSNDTLKMILDNLVKKQEKLAEEKQEHDTKPGAIFRRNTQKKPTLGSMFKASLVELMKTIESTNVHYIRCIKPNADKTAWGFDNLLVLSQLRACGILETIKISCAGFPSRWTFNEFIARFYFLSPMDVWRPIMNDDADNDQSKVEFSKNLLKELIDDDMKYQVGVTKVFFKAGILAYLEKIRTNKLAKVATVIQKKIRGLQYRREYMNTMKSIRYAQAISRGKMVRDFVDLQLKTKAAIFIQSIIRGYKELSHYNRIIDSTIRVQSFIRQRLAKLEVERIRREIAITKIQTKIRSSMVQKYHLRLKSSTLVLQRFVRKTLCQREYANMKREYYATNPEQVKLETSFNELMENIHTELEHDLEAIELLKKYEKDGMHGIIQTEGGVSESQNDLLSKKKHLENQITEIQLKINEYKDRRDHLIQGTKQFRTASSVTSNDINMNRLMTEMNEDISKLKGILGKSTNKNTNNKADMIGLGIIPPVHSSPKIGFDELHELNNMLNDLNIINQELRIILRNVSEKVLNEKSVSESNILAEITNAVLDLYFKVGKYNGANAFGKENVSAIFEVFSTFRRDELVLHGMFWISNIYNIFSHLANLRQTENGNRAAAIHKIEVEYKTLLSHCFDTWLKRVVQTITHQFIISRTILGSPTATLTPVGSSDENENIMKVIDYLETIYSNIDVYGFPSEVFNKIFSNIFASIDLNCCNDILNKRPNLSWKTGVVIDQNINNFMDWIESKGLVGFSKKDPFPLLKQFSKLLQLRISNVYDINFVLDICFSLNISQVHTVLKKYKPTEYEQPLPSEVLNYLTNQIKKNGRTKQTVSFSEDTKLLPSPFSVEASNSDSSIQEATVPAFFEMVNLEDMTPMVHKIVTMAILAATTNPQTPLPLNVFDVKIIQYKAALFKLKELQRLLGILEKNLKNDDRTKIIPLVNYILIICEEPTFNVSPILRKRFKLLCEHKLCKTNETASSISPQLIDLSLSLSDAIERDNYEYLYPHIYNAEQQWALLDCLKKISSNATVTYNKKLRQLLLEKNSSVHRPYEVSTLQDQQVNGVKFDFAKVEDILKPSELALSLDFAVLINDKEKDTSHKSFIKLQYQVLSKFISHMNKKVFPPLRIFYNKLQKYNNMMAKTGTTVSQTDILEIMPNYRFCLHRMYALLFRSFSLSCIISTMSKEIYLTNKEYFNEPSTKLLVKNLFDYEELITHLEKSCNNRTQNEFKDMLFLINEFSTNGIRYEKSNSSDTLTELYKENIYDVVHFVRAQLSSVMKLQENWKIITENLHMKSKFADMNPEQIEKMLDEKRSVDHLSHVEKMKAKQKTKAQKDQSSSSSSDVSSSRNISGSVTPLLNSLSLSNDDITPIDLKKQFYKTKHSSSSTSGSQMNLSGTKSPLSLSRRASMDKGSRTFALGMSPLSKTSSPRHINDLVAGSPGRNSPKISRRSSIITTARIPQNIIEKDGHLSPSRPEVGNTNKQIRKVMVRGRPRSTSLQSSFSNSNQMIPMDSSLRREKIGTIRSNSLEATAELNRQIIQNAAEKSMRKSNTSIQSAKTVKSQPLLRQNRSRSGSGSSQMISPDRQLSTPSKSNLGIPITSPLTRKKSNLSQEVTPDTIEENHDMPVRNEPEALQFLESKSMDAEVVKKVRFSGVPPMSADEDPKPKRRGWYKKPAQLHYPPIPPQVRILRNRLTQEGVAFRTSLRENYKDNTTETFENGLNETNASNRKTTMFLNSDGELHNPFKETIRSKFASKIRNSLRS</sequence>
<feature type="region of interest" description="Disordered" evidence="11">
    <location>
        <begin position="1932"/>
        <end position="1961"/>
    </location>
</feature>
<comment type="caution">
    <text evidence="15">The sequence shown here is derived from an EMBL/GenBank/DDBJ whole genome shotgun (WGS) entry which is preliminary data.</text>
</comment>
<feature type="compositionally biased region" description="Low complexity" evidence="11">
    <location>
        <begin position="1947"/>
        <end position="1961"/>
    </location>
</feature>
<feature type="region of interest" description="Actin-binding" evidence="9">
    <location>
        <begin position="676"/>
        <end position="698"/>
    </location>
</feature>
<keyword evidence="2" id="KW-0677">Repeat</keyword>
<dbReference type="GO" id="GO:0016020">
    <property type="term" value="C:membrane"/>
    <property type="evidence" value="ECO:0007669"/>
    <property type="project" value="TreeGrafter"/>
</dbReference>
<dbReference type="Gene3D" id="1.10.10.820">
    <property type="match status" value="1"/>
</dbReference>
<evidence type="ECO:0000256" key="10">
    <source>
        <dbReference type="SAM" id="Coils"/>
    </source>
</evidence>
<dbReference type="InterPro" id="IPR027417">
    <property type="entry name" value="P-loop_NTPase"/>
</dbReference>
<evidence type="ECO:0000313" key="15">
    <source>
        <dbReference type="EMBL" id="KAG0668056.1"/>
    </source>
</evidence>
<feature type="domain" description="Myosin motor" evidence="13">
    <location>
        <begin position="88"/>
        <end position="806"/>
    </location>
</feature>
<evidence type="ECO:0000259" key="14">
    <source>
        <dbReference type="PROSITE" id="PS51844"/>
    </source>
</evidence>
<protein>
    <submittedName>
        <fullName evidence="15">Myosin type-2 heavy chain 1</fullName>
    </submittedName>
</protein>
<dbReference type="FunFam" id="1.10.10.820:FF:000001">
    <property type="entry name" value="Myosin heavy chain"/>
    <property type="match status" value="1"/>
</dbReference>
<dbReference type="CDD" id="cd01380">
    <property type="entry name" value="MYSc_Myo5"/>
    <property type="match status" value="1"/>
</dbReference>
<keyword evidence="8 9" id="KW-0009">Actin-binding</keyword>
<dbReference type="PROSITE" id="PS51126">
    <property type="entry name" value="DILUTE"/>
    <property type="match status" value="1"/>
</dbReference>
<name>A0A9P6WB27_MAUEX</name>
<dbReference type="SMART" id="SM00015">
    <property type="entry name" value="IQ"/>
    <property type="match status" value="4"/>
</dbReference>
<dbReference type="SUPFAM" id="SSF50084">
    <property type="entry name" value="Myosin S1 fragment, N-terminal domain"/>
    <property type="match status" value="1"/>
</dbReference>
<evidence type="ECO:0000313" key="16">
    <source>
        <dbReference type="Proteomes" id="UP000750334"/>
    </source>
</evidence>
<dbReference type="SMART" id="SM00242">
    <property type="entry name" value="MYSc"/>
    <property type="match status" value="1"/>
</dbReference>
<dbReference type="SUPFAM" id="SSF52540">
    <property type="entry name" value="P-loop containing nucleoside triphosphate hydrolases"/>
    <property type="match status" value="2"/>
</dbReference>
<keyword evidence="6 9" id="KW-0518">Myosin</keyword>
<dbReference type="InterPro" id="IPR001609">
    <property type="entry name" value="Myosin_head_motor_dom-like"/>
</dbReference>
<proteinExistence type="inferred from homology"/>
<evidence type="ECO:0000259" key="12">
    <source>
        <dbReference type="PROSITE" id="PS51126"/>
    </source>
</evidence>
<feature type="compositionally biased region" description="Polar residues" evidence="11">
    <location>
        <begin position="2159"/>
        <end position="2178"/>
    </location>
</feature>
<dbReference type="OrthoDB" id="6108017at2759"/>
<feature type="domain" description="Myosin N-terminal SH3-like" evidence="14">
    <location>
        <begin position="4"/>
        <end position="56"/>
    </location>
</feature>
<keyword evidence="3 9" id="KW-0547">Nucleotide-binding</keyword>